<dbReference type="InParanoid" id="A0A0C3P7A5"/>
<feature type="compositionally biased region" description="Basic and acidic residues" evidence="1">
    <location>
        <begin position="41"/>
        <end position="50"/>
    </location>
</feature>
<protein>
    <submittedName>
        <fullName evidence="2">Uncharacterized protein</fullName>
    </submittedName>
</protein>
<keyword evidence="3" id="KW-1185">Reference proteome</keyword>
<feature type="compositionally biased region" description="Polar residues" evidence="1">
    <location>
        <begin position="17"/>
        <end position="39"/>
    </location>
</feature>
<evidence type="ECO:0000256" key="1">
    <source>
        <dbReference type="SAM" id="MobiDB-lite"/>
    </source>
</evidence>
<evidence type="ECO:0000313" key="3">
    <source>
        <dbReference type="Proteomes" id="UP000054217"/>
    </source>
</evidence>
<accession>A0A0C3P7A5</accession>
<dbReference type="Proteomes" id="UP000054217">
    <property type="component" value="Unassembled WGS sequence"/>
</dbReference>
<dbReference type="HOGENOM" id="CLU_2905106_0_0_1"/>
<dbReference type="EMBL" id="KN831976">
    <property type="protein sequence ID" value="KIO03501.1"/>
    <property type="molecule type" value="Genomic_DNA"/>
</dbReference>
<feature type="region of interest" description="Disordered" evidence="1">
    <location>
        <begin position="1"/>
        <end position="50"/>
    </location>
</feature>
<name>A0A0C3P7A5_PISTI</name>
<gene>
    <name evidence="2" type="ORF">M404DRAFT_1001427</name>
</gene>
<reference evidence="3" key="2">
    <citation type="submission" date="2015-01" db="EMBL/GenBank/DDBJ databases">
        <title>Evolutionary Origins and Diversification of the Mycorrhizal Mutualists.</title>
        <authorList>
            <consortium name="DOE Joint Genome Institute"/>
            <consortium name="Mycorrhizal Genomics Consortium"/>
            <person name="Kohler A."/>
            <person name="Kuo A."/>
            <person name="Nagy L.G."/>
            <person name="Floudas D."/>
            <person name="Copeland A."/>
            <person name="Barry K.W."/>
            <person name="Cichocki N."/>
            <person name="Veneault-Fourrey C."/>
            <person name="LaButti K."/>
            <person name="Lindquist E.A."/>
            <person name="Lipzen A."/>
            <person name="Lundell T."/>
            <person name="Morin E."/>
            <person name="Murat C."/>
            <person name="Riley R."/>
            <person name="Ohm R."/>
            <person name="Sun H."/>
            <person name="Tunlid A."/>
            <person name="Henrissat B."/>
            <person name="Grigoriev I.V."/>
            <person name="Hibbett D.S."/>
            <person name="Martin F."/>
        </authorList>
    </citation>
    <scope>NUCLEOTIDE SEQUENCE [LARGE SCALE GENOMIC DNA]</scope>
    <source>
        <strain evidence="3">Marx 270</strain>
    </source>
</reference>
<evidence type="ECO:0000313" key="2">
    <source>
        <dbReference type="EMBL" id="KIO03501.1"/>
    </source>
</evidence>
<reference evidence="2 3" key="1">
    <citation type="submission" date="2014-04" db="EMBL/GenBank/DDBJ databases">
        <authorList>
            <consortium name="DOE Joint Genome Institute"/>
            <person name="Kuo A."/>
            <person name="Kohler A."/>
            <person name="Costa M.D."/>
            <person name="Nagy L.G."/>
            <person name="Floudas D."/>
            <person name="Copeland A."/>
            <person name="Barry K.W."/>
            <person name="Cichocki N."/>
            <person name="Veneault-Fourrey C."/>
            <person name="LaButti K."/>
            <person name="Lindquist E.A."/>
            <person name="Lipzen A."/>
            <person name="Lundell T."/>
            <person name="Morin E."/>
            <person name="Murat C."/>
            <person name="Sun H."/>
            <person name="Tunlid A."/>
            <person name="Henrissat B."/>
            <person name="Grigoriev I.V."/>
            <person name="Hibbett D.S."/>
            <person name="Martin F."/>
            <person name="Nordberg H.P."/>
            <person name="Cantor M.N."/>
            <person name="Hua S.X."/>
        </authorList>
    </citation>
    <scope>NUCLEOTIDE SEQUENCE [LARGE SCALE GENOMIC DNA]</scope>
    <source>
        <strain evidence="2 3">Marx 270</strain>
    </source>
</reference>
<proteinExistence type="predicted"/>
<dbReference type="AlphaFoldDB" id="A0A0C3P7A5"/>
<sequence>MSIKPSQHRPMYIHPTQPASSALSPNFTQQIASPASQTPKPLHEKQNDSPCRRFLEELVSEG</sequence>
<organism evidence="2 3">
    <name type="scientific">Pisolithus tinctorius Marx 270</name>
    <dbReference type="NCBI Taxonomy" id="870435"/>
    <lineage>
        <taxon>Eukaryota</taxon>
        <taxon>Fungi</taxon>
        <taxon>Dikarya</taxon>
        <taxon>Basidiomycota</taxon>
        <taxon>Agaricomycotina</taxon>
        <taxon>Agaricomycetes</taxon>
        <taxon>Agaricomycetidae</taxon>
        <taxon>Boletales</taxon>
        <taxon>Sclerodermatineae</taxon>
        <taxon>Pisolithaceae</taxon>
        <taxon>Pisolithus</taxon>
    </lineage>
</organism>